<evidence type="ECO:0000313" key="2">
    <source>
        <dbReference type="Proteomes" id="UP001230649"/>
    </source>
</evidence>
<keyword evidence="2" id="KW-1185">Reference proteome</keyword>
<sequence length="334" mass="36900">MATIDADSAVAITAEFFASLDNVKDEVAFLLEEIRSRDHLILEHLRKAESRGNTLYRTTRVPHTTPTTLTPSLPRDNQAHTRILTEYTRIDTLQDEKTTLALKLQRIITRHRERARDEWRRIVGDEAAAAFDAQQEDAEGVSGVAWAVSRVEPEGSVAAAVAGLMRTVGSGGGTPVEERVVKKRKSSHAPPTTSYFDVPAPSITRTSPHPLATAFTPTTTKDTRKRTTTAQVSTPDAAPTPPAVEEELQALEGDATDDTLYCFCQEKSHGEMIGCDNETCRFEWFHVKCMKLDPDKLPEHWFCPECVKLLGFSSSTGEKESSGGGYKKTKGRKK</sequence>
<name>A0ACC2VKG0_9TREE</name>
<organism evidence="1 2">
    <name type="scientific">Naganishia adeliensis</name>
    <dbReference type="NCBI Taxonomy" id="92952"/>
    <lineage>
        <taxon>Eukaryota</taxon>
        <taxon>Fungi</taxon>
        <taxon>Dikarya</taxon>
        <taxon>Basidiomycota</taxon>
        <taxon>Agaricomycotina</taxon>
        <taxon>Tremellomycetes</taxon>
        <taxon>Filobasidiales</taxon>
        <taxon>Filobasidiaceae</taxon>
        <taxon>Naganishia</taxon>
    </lineage>
</organism>
<protein>
    <submittedName>
        <fullName evidence="1">Uncharacterized protein</fullName>
    </submittedName>
</protein>
<dbReference type="EMBL" id="JASBWS010000084">
    <property type="protein sequence ID" value="KAJ9099375.1"/>
    <property type="molecule type" value="Genomic_DNA"/>
</dbReference>
<accession>A0ACC2VKG0</accession>
<comment type="caution">
    <text evidence="1">The sequence shown here is derived from an EMBL/GenBank/DDBJ whole genome shotgun (WGS) entry which is preliminary data.</text>
</comment>
<proteinExistence type="predicted"/>
<reference evidence="1" key="1">
    <citation type="submission" date="2023-04" db="EMBL/GenBank/DDBJ databases">
        <title>Draft Genome sequencing of Naganishia species isolated from polar environments using Oxford Nanopore Technology.</title>
        <authorList>
            <person name="Leo P."/>
            <person name="Venkateswaran K."/>
        </authorList>
    </citation>
    <scope>NUCLEOTIDE SEQUENCE</scope>
    <source>
        <strain evidence="1">MNA-CCFEE 5262</strain>
    </source>
</reference>
<gene>
    <name evidence="1" type="ORF">QFC20_005728</name>
</gene>
<evidence type="ECO:0000313" key="1">
    <source>
        <dbReference type="EMBL" id="KAJ9099375.1"/>
    </source>
</evidence>
<dbReference type="Proteomes" id="UP001230649">
    <property type="component" value="Unassembled WGS sequence"/>
</dbReference>